<protein>
    <submittedName>
        <fullName evidence="2">Uncharacterized protein</fullName>
    </submittedName>
</protein>
<feature type="transmembrane region" description="Helical" evidence="1">
    <location>
        <begin position="83"/>
        <end position="104"/>
    </location>
</feature>
<organism evidence="2 3">
    <name type="scientific">Candidatus Amunia macphersoniae</name>
    <dbReference type="NCBI Taxonomy" id="3127014"/>
    <lineage>
        <taxon>Bacteria</taxon>
        <taxon>Bacillati</taxon>
        <taxon>Candidatus Dormiibacterota</taxon>
        <taxon>Candidatus Dormibacteria</taxon>
        <taxon>Candidatus Aeolococcales</taxon>
        <taxon>Candidatus Aeolococcaceae</taxon>
        <taxon>Candidatus Amunia</taxon>
    </lineage>
</organism>
<evidence type="ECO:0000313" key="3">
    <source>
        <dbReference type="Proteomes" id="UP000614410"/>
    </source>
</evidence>
<dbReference type="Proteomes" id="UP000614410">
    <property type="component" value="Unassembled WGS sequence"/>
</dbReference>
<sequence length="116" mass="12372">MNPMDILDRALQRNDLSDDTTPASVHALLAVATEVTEALASARLTRAEQDRIYARSLAMLEDAVHSQRRGWRRALDLDRPRPAIVGGAAAALTIGAAAIGWAVLHGRRGGARPIAA</sequence>
<gene>
    <name evidence="2" type="ORF">JF887_08190</name>
</gene>
<comment type="caution">
    <text evidence="2">The sequence shown here is derived from an EMBL/GenBank/DDBJ whole genome shotgun (WGS) entry which is preliminary data.</text>
</comment>
<proteinExistence type="predicted"/>
<dbReference type="EMBL" id="JAEKNN010000041">
    <property type="protein sequence ID" value="MBJ7609395.1"/>
    <property type="molecule type" value="Genomic_DNA"/>
</dbReference>
<keyword evidence="1" id="KW-0472">Membrane</keyword>
<name>A0A934NG31_9BACT</name>
<evidence type="ECO:0000256" key="1">
    <source>
        <dbReference type="SAM" id="Phobius"/>
    </source>
</evidence>
<keyword evidence="1" id="KW-1133">Transmembrane helix</keyword>
<accession>A0A934NG31</accession>
<evidence type="ECO:0000313" key="2">
    <source>
        <dbReference type="EMBL" id="MBJ7609395.1"/>
    </source>
</evidence>
<reference evidence="2 3" key="1">
    <citation type="submission" date="2020-10" db="EMBL/GenBank/DDBJ databases">
        <title>Ca. Dormibacterota MAGs.</title>
        <authorList>
            <person name="Montgomery K."/>
        </authorList>
    </citation>
    <scope>NUCLEOTIDE SEQUENCE [LARGE SCALE GENOMIC DNA]</scope>
    <source>
        <strain evidence="2">Mitchell_Peninsula_5</strain>
    </source>
</reference>
<keyword evidence="1" id="KW-0812">Transmembrane</keyword>
<dbReference type="AlphaFoldDB" id="A0A934NG31"/>